<sequence length="295" mass="33197">MTKFNAAMANEFKAESGAYSVITDREATGDKSVTLDKDEKAVLLSKYRAESITRAGGGPADGKPDKQEFNIYDFKAKKYKKELLALKFPKAKGNELRLYFSKSTGFYPEPGDTFFIFTQQNEDLPFIGFTSNIDWSVFSDIGEKAVQYENNYLIDEDDAEYQKAVNSPKPPMKLRSTQGFQYERSPVLAVEALEAAGYTCENNPEHTTFISASTSKQYMEAHHLIPVSKTEYFESSLDVVENLVSLCPNCHRKIHFAAEVEKKEIIANLYAKREDALQKAGLIASLEEIYNLYGA</sequence>
<name>A0AAQ0CFR5_9GAMM</name>
<gene>
    <name evidence="2" type="ORF">JDS37_14100</name>
</gene>
<evidence type="ECO:0000259" key="1">
    <source>
        <dbReference type="Pfam" id="PF01844"/>
    </source>
</evidence>
<evidence type="ECO:0000313" key="3">
    <source>
        <dbReference type="Proteomes" id="UP000663479"/>
    </source>
</evidence>
<reference evidence="2" key="1">
    <citation type="submission" date="2020-12" db="EMBL/GenBank/DDBJ databases">
        <title>Genome reconstruction of Halomonas venusta strain DSM 4743.</title>
        <authorList>
            <person name="Aguirre-Garrido J.F."/>
            <person name="Hernandez-Soto L.M."/>
            <person name="Martinez-Abarca F."/>
        </authorList>
    </citation>
    <scope>NUCLEOTIDE SEQUENCE</scope>
    <source>
        <strain evidence="2">4743</strain>
    </source>
</reference>
<keyword evidence="2" id="KW-0255">Endonuclease</keyword>
<protein>
    <submittedName>
        <fullName evidence="2">HNH endonuclease</fullName>
    </submittedName>
</protein>
<dbReference type="GO" id="GO:0004519">
    <property type="term" value="F:endonuclease activity"/>
    <property type="evidence" value="ECO:0007669"/>
    <property type="project" value="UniProtKB-KW"/>
</dbReference>
<dbReference type="Gene3D" id="1.10.30.50">
    <property type="match status" value="1"/>
</dbReference>
<dbReference type="EMBL" id="CP066539">
    <property type="protein sequence ID" value="QRL02424.1"/>
    <property type="molecule type" value="Genomic_DNA"/>
</dbReference>
<dbReference type="RefSeq" id="WP_146941921.1">
    <property type="nucleotide sequence ID" value="NZ_BJUL01000001.1"/>
</dbReference>
<keyword evidence="2" id="KW-0378">Hydrolase</keyword>
<evidence type="ECO:0000313" key="2">
    <source>
        <dbReference type="EMBL" id="QRL02424.1"/>
    </source>
</evidence>
<dbReference type="GO" id="GO:0003676">
    <property type="term" value="F:nucleic acid binding"/>
    <property type="evidence" value="ECO:0007669"/>
    <property type="project" value="InterPro"/>
</dbReference>
<dbReference type="GO" id="GO:0008270">
    <property type="term" value="F:zinc ion binding"/>
    <property type="evidence" value="ECO:0007669"/>
    <property type="project" value="InterPro"/>
</dbReference>
<organism evidence="2 3">
    <name type="scientific">Vreelandella venusta</name>
    <dbReference type="NCBI Taxonomy" id="44935"/>
    <lineage>
        <taxon>Bacteria</taxon>
        <taxon>Pseudomonadati</taxon>
        <taxon>Pseudomonadota</taxon>
        <taxon>Gammaproteobacteria</taxon>
        <taxon>Oceanospirillales</taxon>
        <taxon>Halomonadaceae</taxon>
        <taxon>Vreelandella</taxon>
    </lineage>
</organism>
<dbReference type="CDD" id="cd00085">
    <property type="entry name" value="HNHc"/>
    <property type="match status" value="1"/>
</dbReference>
<proteinExistence type="predicted"/>
<dbReference type="InterPro" id="IPR002711">
    <property type="entry name" value="HNH"/>
</dbReference>
<dbReference type="InterPro" id="IPR003615">
    <property type="entry name" value="HNH_nuc"/>
</dbReference>
<dbReference type="AlphaFoldDB" id="A0AAQ0CFR5"/>
<feature type="domain" description="HNH" evidence="1">
    <location>
        <begin position="217"/>
        <end position="255"/>
    </location>
</feature>
<keyword evidence="2" id="KW-0540">Nuclease</keyword>
<accession>A0AAQ0CFR5</accession>
<dbReference type="Pfam" id="PF01844">
    <property type="entry name" value="HNH"/>
    <property type="match status" value="1"/>
</dbReference>
<dbReference type="Proteomes" id="UP000663479">
    <property type="component" value="Chromosome"/>
</dbReference>